<feature type="transmembrane region" description="Helical" evidence="7">
    <location>
        <begin position="167"/>
        <end position="193"/>
    </location>
</feature>
<feature type="region of interest" description="Disordered" evidence="6">
    <location>
        <begin position="329"/>
        <end position="376"/>
    </location>
</feature>
<feature type="transmembrane region" description="Helical" evidence="7">
    <location>
        <begin position="256"/>
        <end position="277"/>
    </location>
</feature>
<comment type="caution">
    <text evidence="10">The sequence shown here is derived from an EMBL/GenBank/DDBJ whole genome shotgun (WGS) entry which is preliminary data.</text>
</comment>
<dbReference type="PANTHER" id="PTHR33048">
    <property type="entry name" value="PTH11-LIKE INTEGRAL MEMBRANE PROTEIN (AFU_ORTHOLOGUE AFUA_5G11245)"/>
    <property type="match status" value="1"/>
</dbReference>
<feature type="compositionally biased region" description="Polar residues" evidence="6">
    <location>
        <begin position="363"/>
        <end position="376"/>
    </location>
</feature>
<evidence type="ECO:0000256" key="7">
    <source>
        <dbReference type="SAM" id="Phobius"/>
    </source>
</evidence>
<name>A0ABR3V3C6_HUMIN</name>
<evidence type="ECO:0000256" key="2">
    <source>
        <dbReference type="ARBA" id="ARBA00022692"/>
    </source>
</evidence>
<evidence type="ECO:0000256" key="6">
    <source>
        <dbReference type="SAM" id="MobiDB-lite"/>
    </source>
</evidence>
<keyword evidence="8" id="KW-0732">Signal</keyword>
<feature type="domain" description="Rhodopsin" evidence="9">
    <location>
        <begin position="102"/>
        <end position="320"/>
    </location>
</feature>
<evidence type="ECO:0000256" key="8">
    <source>
        <dbReference type="SAM" id="SignalP"/>
    </source>
</evidence>
<dbReference type="InterPro" id="IPR049326">
    <property type="entry name" value="Rhodopsin_dom_fungi"/>
</dbReference>
<evidence type="ECO:0000256" key="1">
    <source>
        <dbReference type="ARBA" id="ARBA00004141"/>
    </source>
</evidence>
<evidence type="ECO:0000256" key="4">
    <source>
        <dbReference type="ARBA" id="ARBA00023136"/>
    </source>
</evidence>
<feature type="chain" id="PRO_5046067379" description="Rhodopsin domain-containing protein" evidence="8">
    <location>
        <begin position="20"/>
        <end position="376"/>
    </location>
</feature>
<protein>
    <recommendedName>
        <fullName evidence="9">Rhodopsin domain-containing protein</fullName>
    </recommendedName>
</protein>
<reference evidence="10 11" key="1">
    <citation type="journal article" date="2024" name="Commun. Biol.">
        <title>Comparative genomic analysis of thermophilic fungi reveals convergent evolutionary adaptations and gene losses.</title>
        <authorList>
            <person name="Steindorff A.S."/>
            <person name="Aguilar-Pontes M.V."/>
            <person name="Robinson A.J."/>
            <person name="Andreopoulos B."/>
            <person name="LaButti K."/>
            <person name="Kuo A."/>
            <person name="Mondo S."/>
            <person name="Riley R."/>
            <person name="Otillar R."/>
            <person name="Haridas S."/>
            <person name="Lipzen A."/>
            <person name="Grimwood J."/>
            <person name="Schmutz J."/>
            <person name="Clum A."/>
            <person name="Reid I.D."/>
            <person name="Moisan M.C."/>
            <person name="Butler G."/>
            <person name="Nguyen T.T.M."/>
            <person name="Dewar K."/>
            <person name="Conant G."/>
            <person name="Drula E."/>
            <person name="Henrissat B."/>
            <person name="Hansel C."/>
            <person name="Singer S."/>
            <person name="Hutchinson M.I."/>
            <person name="de Vries R.P."/>
            <person name="Natvig D.O."/>
            <person name="Powell A.J."/>
            <person name="Tsang A."/>
            <person name="Grigoriev I.V."/>
        </authorList>
    </citation>
    <scope>NUCLEOTIDE SEQUENCE [LARGE SCALE GENOMIC DNA]</scope>
    <source>
        <strain evidence="10 11">CBS 620.91</strain>
    </source>
</reference>
<proteinExistence type="inferred from homology"/>
<feature type="transmembrane region" description="Helical" evidence="7">
    <location>
        <begin position="297"/>
        <end position="319"/>
    </location>
</feature>
<dbReference type="InterPro" id="IPR052337">
    <property type="entry name" value="SAT4-like"/>
</dbReference>
<organism evidence="10 11">
    <name type="scientific">Humicola insolens</name>
    <name type="common">Soft-rot fungus</name>
    <dbReference type="NCBI Taxonomy" id="85995"/>
    <lineage>
        <taxon>Eukaryota</taxon>
        <taxon>Fungi</taxon>
        <taxon>Dikarya</taxon>
        <taxon>Ascomycota</taxon>
        <taxon>Pezizomycotina</taxon>
        <taxon>Sordariomycetes</taxon>
        <taxon>Sordariomycetidae</taxon>
        <taxon>Sordariales</taxon>
        <taxon>Chaetomiaceae</taxon>
        <taxon>Mycothermus</taxon>
    </lineage>
</organism>
<dbReference type="EMBL" id="JAZGSY010000439">
    <property type="protein sequence ID" value="KAL1836265.1"/>
    <property type="molecule type" value="Genomic_DNA"/>
</dbReference>
<feature type="transmembrane region" description="Helical" evidence="7">
    <location>
        <begin position="143"/>
        <end position="160"/>
    </location>
</feature>
<dbReference type="PANTHER" id="PTHR33048:SF47">
    <property type="entry name" value="INTEGRAL MEMBRANE PROTEIN-RELATED"/>
    <property type="match status" value="1"/>
</dbReference>
<sequence length="376" mass="40903">MHPPCLLVLLWAVLCAAQAAVSPPANSGLPLCSLECFTPPLCSAHVDENKHCSCHQDSLSLTSLLCLRDSCDVDDIFDWVWQITFIAMSILNQARCRSNCCLCFEQVIRTCYGRANDSKGTDVWQLSGSELAAGLTMFQIFNILHNATLAFAMVWILLFLPGNFRSLNAFVAVFVALVVVFLASLSILVTSLFQCSPFEAKWELFLVASRHTAKCIDPGYLLTIGAGINLAEEVIILLALPLAALDWRGMSRRATVVAVGMLSLSLGTILLTTAQLVSLVGVLDSFNFTRNYAVPLVYAGLEATFVVTIACLPAMFALIQHWLENRRPDASQGVSTSEEGSQSGTPSQLPYITSTPEPKRGHNNSIQLREVPSSTV</sequence>
<evidence type="ECO:0000259" key="9">
    <source>
        <dbReference type="Pfam" id="PF20684"/>
    </source>
</evidence>
<keyword evidence="2 7" id="KW-0812">Transmembrane</keyword>
<comment type="similarity">
    <text evidence="5">Belongs to the SAT4 family.</text>
</comment>
<keyword evidence="4 7" id="KW-0472">Membrane</keyword>
<evidence type="ECO:0000256" key="3">
    <source>
        <dbReference type="ARBA" id="ARBA00022989"/>
    </source>
</evidence>
<accession>A0ABR3V3C6</accession>
<feature type="signal peptide" evidence="8">
    <location>
        <begin position="1"/>
        <end position="19"/>
    </location>
</feature>
<comment type="subcellular location">
    <subcellularLocation>
        <location evidence="1">Membrane</location>
        <topology evidence="1">Multi-pass membrane protein</topology>
    </subcellularLocation>
</comment>
<evidence type="ECO:0000256" key="5">
    <source>
        <dbReference type="ARBA" id="ARBA00038359"/>
    </source>
</evidence>
<feature type="transmembrane region" description="Helical" evidence="7">
    <location>
        <begin position="220"/>
        <end position="244"/>
    </location>
</feature>
<keyword evidence="3 7" id="KW-1133">Transmembrane helix</keyword>
<keyword evidence="11" id="KW-1185">Reference proteome</keyword>
<evidence type="ECO:0000313" key="10">
    <source>
        <dbReference type="EMBL" id="KAL1836265.1"/>
    </source>
</evidence>
<evidence type="ECO:0000313" key="11">
    <source>
        <dbReference type="Proteomes" id="UP001583172"/>
    </source>
</evidence>
<gene>
    <name evidence="10" type="ORF">VTJ49DRAFT_5382</name>
</gene>
<feature type="compositionally biased region" description="Polar residues" evidence="6">
    <location>
        <begin position="332"/>
        <end position="356"/>
    </location>
</feature>
<dbReference type="Proteomes" id="UP001583172">
    <property type="component" value="Unassembled WGS sequence"/>
</dbReference>
<dbReference type="Pfam" id="PF20684">
    <property type="entry name" value="Fung_rhodopsin"/>
    <property type="match status" value="1"/>
</dbReference>